<dbReference type="SUPFAM" id="SSF50249">
    <property type="entry name" value="Nucleic acid-binding proteins"/>
    <property type="match status" value="1"/>
</dbReference>
<dbReference type="InterPro" id="IPR001650">
    <property type="entry name" value="Helicase_C-like"/>
</dbReference>
<dbReference type="FunFam" id="3.40.50.300:FF:000101">
    <property type="entry name" value="Pre-mRNA-splicing factor ATP-dependent RNA helicase"/>
    <property type="match status" value="1"/>
</dbReference>
<feature type="compositionally biased region" description="Basic and acidic residues" evidence="11">
    <location>
        <begin position="212"/>
        <end position="238"/>
    </location>
</feature>
<dbReference type="GO" id="GO:0005684">
    <property type="term" value="C:U2-type spliceosomal complex"/>
    <property type="evidence" value="ECO:0007669"/>
    <property type="project" value="UniProtKB-ARBA"/>
</dbReference>
<keyword evidence="16" id="KW-1185">Reference proteome</keyword>
<evidence type="ECO:0000313" key="15">
    <source>
        <dbReference type="EMBL" id="EON60823.1"/>
    </source>
</evidence>
<dbReference type="STRING" id="1168221.R7YG11"/>
<dbReference type="SMART" id="SM00487">
    <property type="entry name" value="DEXDc"/>
    <property type="match status" value="1"/>
</dbReference>
<accession>R7YG11</accession>
<keyword evidence="8" id="KW-0508">mRNA splicing</keyword>
<dbReference type="InterPro" id="IPR007502">
    <property type="entry name" value="Helicase-assoc_dom"/>
</dbReference>
<feature type="domain" description="Helicase ATP-binding" evidence="13">
    <location>
        <begin position="584"/>
        <end position="747"/>
    </location>
</feature>
<keyword evidence="4" id="KW-0547">Nucleotide-binding</keyword>
<dbReference type="GO" id="GO:0071013">
    <property type="term" value="C:catalytic step 2 spliceosome"/>
    <property type="evidence" value="ECO:0007669"/>
    <property type="project" value="TreeGrafter"/>
</dbReference>
<dbReference type="GO" id="GO:0000390">
    <property type="term" value="P:spliceosomal complex disassembly"/>
    <property type="evidence" value="ECO:0007669"/>
    <property type="project" value="TreeGrafter"/>
</dbReference>
<dbReference type="PROSITE" id="PS50126">
    <property type="entry name" value="S1"/>
    <property type="match status" value="1"/>
</dbReference>
<feature type="region of interest" description="Disordered" evidence="11">
    <location>
        <begin position="382"/>
        <end position="402"/>
    </location>
</feature>
<feature type="region of interest" description="Disordered" evidence="11">
    <location>
        <begin position="494"/>
        <end position="514"/>
    </location>
</feature>
<dbReference type="FunFam" id="2.40.50.140:FF:000061">
    <property type="entry name" value="ATP-dependent RNA helicase DHX8"/>
    <property type="match status" value="1"/>
</dbReference>
<dbReference type="Pfam" id="PF21010">
    <property type="entry name" value="HA2_C"/>
    <property type="match status" value="1"/>
</dbReference>
<dbReference type="GO" id="GO:0003724">
    <property type="term" value="F:RNA helicase activity"/>
    <property type="evidence" value="ECO:0007669"/>
    <property type="project" value="UniProtKB-EC"/>
</dbReference>
<dbReference type="InterPro" id="IPR011709">
    <property type="entry name" value="DEAD-box_helicase_OB_fold"/>
</dbReference>
<evidence type="ECO:0000259" key="12">
    <source>
        <dbReference type="PROSITE" id="PS50126"/>
    </source>
</evidence>
<sequence length="1238" mass="138435">MDDDLTSLELLSLISRITSELQNHLGIADKTLAEFVIDQHTQCASLAEFRAALEALGADFPPSLVESVDRLVRGMHPAYRGKGKGENGGGGKGGREEEEGDRRERVFRGLAIPDREPSFQDGDADADADDTFAALEGLAPRKAGNGTTEADAKKDALDDTFAMLEGLAGKSGAQPTRKRSISPAENGERERRSRKRNKYRSRSRSRSRERRTKNDEYVFEDEFGRMRTAPREPNGHSERKSRRRRKSMDEDEQFRRPPTPEIDDEPVLHKVYRGRVTGVKDFGVFVNLQGVKGRVDGLVHVSAMQEGARVNHPSDLVSRNQEVWVKVMKMENNRVSLSMKEVDQSTGQDQKPERRLASGANMMGLGDTSNGDGRYGNLTSDVPVIEGNMNGKSNRNRKRMTSPERWEIKQLIASGAISAQDYPDIDEDYNAAMNGGEIEEEEDVDIEVREEEPPFLAGQTKQSLELSPIRVIKAPDGSLNRAAIAGDSLARERRDLRQQEAQDKAAQEASRVDLQSQWQDPMVAPDQRKFASDLRQARPNQNSEAVPEWKRITQGREQTGKRTDMSIKEQRESLPIFKLRKQLIDAVHANQLLIVVGDTGSGKTTQLTQYLAEAGFANEGMIGCTQPRRVAAMSVAQRVAEEVGCKLGHEVGYTIRFEDCTNADTKIKYMTDGIMQREILLDPLLGKYSVIMLDEAHERTIATDVLFGLLKKALKRRPDLKVIVTSATLDAEKFSEYFYNCPIFTIPGRTYPVEIMYSREPESDYLDAALVTVMQIHLTEPPGDILLFLTGKEEIDTSCEILYERMKALGPSVPELLILPIYGALPSEVASRIFEPAPPGSRKVVIATNIAETSITIDGIYYVVDPGFVKQTAYDAKLGMDRLQVTPISQAQAKQRAGRAGRTGPGKCFRLYTEAAFQSEMLPTTIPEIQRQNLSNTILMLKAMGINDLLHFDFMDPPPTNTMLTALEELYALSALDDEGLLTRLGRQMADFPMEPALAKTLIVSASMSCSDELLSIVAMISAVQSVFHRPKDKQQQADQKKAKFHDPAGDHLTLLNVYNGWKQSKFSVPWCYENFIQPRNMKRAQDVRTQLLTILERHRLKVVSCGRDTTRVRQALCAGFFRNAARKDPQEGYKTLVEGTPVYMHPSSALFGKPAEHVIYHSLVETTKEYMHNVTAIEPKWLVEAAPTFFKVAGRDGLSKRKKAERIQPLHNRFAGEDDWRLSAQRRQGRGGGGTWG</sequence>
<feature type="compositionally biased region" description="Basic and acidic residues" evidence="11">
    <location>
        <begin position="494"/>
        <end position="506"/>
    </location>
</feature>
<dbReference type="Pfam" id="PF00575">
    <property type="entry name" value="S1"/>
    <property type="match status" value="1"/>
</dbReference>
<evidence type="ECO:0000256" key="10">
    <source>
        <dbReference type="ARBA" id="ARBA00047984"/>
    </source>
</evidence>
<dbReference type="CDD" id="cd21691">
    <property type="entry name" value="GH2-like_DHX8"/>
    <property type="match status" value="1"/>
</dbReference>
<comment type="catalytic activity">
    <reaction evidence="10">
        <text>ATP + H2O = ADP + phosphate + H(+)</text>
        <dbReference type="Rhea" id="RHEA:13065"/>
        <dbReference type="ChEBI" id="CHEBI:15377"/>
        <dbReference type="ChEBI" id="CHEBI:15378"/>
        <dbReference type="ChEBI" id="CHEBI:30616"/>
        <dbReference type="ChEBI" id="CHEBI:43474"/>
        <dbReference type="ChEBI" id="CHEBI:456216"/>
        <dbReference type="EC" id="3.6.4.13"/>
    </reaction>
</comment>
<dbReference type="InterPro" id="IPR049621">
    <property type="entry name" value="S1_DHX8_helicase"/>
</dbReference>
<dbReference type="InterPro" id="IPR002464">
    <property type="entry name" value="DNA/RNA_helicase_DEAH_CS"/>
</dbReference>
<evidence type="ECO:0000256" key="1">
    <source>
        <dbReference type="ARBA" id="ARBA00004123"/>
    </source>
</evidence>
<dbReference type="eggNOG" id="KOG0922">
    <property type="taxonomic scope" value="Eukaryota"/>
</dbReference>
<keyword evidence="3" id="KW-0507">mRNA processing</keyword>
<dbReference type="FunFam" id="3.40.50.300:FF:000191">
    <property type="entry name" value="Pre-mRNA-splicing factor ATP-dependent RNA helicase"/>
    <property type="match status" value="1"/>
</dbReference>
<keyword evidence="6" id="KW-0347">Helicase</keyword>
<dbReference type="InterPro" id="IPR027417">
    <property type="entry name" value="P-loop_NTPase"/>
</dbReference>
<dbReference type="EMBL" id="JH767554">
    <property type="protein sequence ID" value="EON60823.1"/>
    <property type="molecule type" value="Genomic_DNA"/>
</dbReference>
<evidence type="ECO:0000256" key="9">
    <source>
        <dbReference type="ARBA" id="ARBA00023242"/>
    </source>
</evidence>
<dbReference type="GO" id="GO:0003723">
    <property type="term" value="F:RNA binding"/>
    <property type="evidence" value="ECO:0007669"/>
    <property type="project" value="TreeGrafter"/>
</dbReference>
<dbReference type="HOGENOM" id="CLU_001832_2_3_1"/>
<feature type="region of interest" description="Disordered" evidence="11">
    <location>
        <begin position="1219"/>
        <end position="1238"/>
    </location>
</feature>
<dbReference type="GeneID" id="19897343"/>
<gene>
    <name evidence="15" type="ORF">W97_00032</name>
</gene>
<evidence type="ECO:0000256" key="3">
    <source>
        <dbReference type="ARBA" id="ARBA00022664"/>
    </source>
</evidence>
<dbReference type="Pfam" id="PF07717">
    <property type="entry name" value="OB_NTP_bind"/>
    <property type="match status" value="1"/>
</dbReference>
<dbReference type="SUPFAM" id="SSF52540">
    <property type="entry name" value="P-loop containing nucleoside triphosphate hydrolases"/>
    <property type="match status" value="1"/>
</dbReference>
<evidence type="ECO:0000256" key="4">
    <source>
        <dbReference type="ARBA" id="ARBA00022741"/>
    </source>
</evidence>
<dbReference type="CDD" id="cd18791">
    <property type="entry name" value="SF2_C_RHA"/>
    <property type="match status" value="1"/>
</dbReference>
<feature type="domain" description="S1 motif" evidence="12">
    <location>
        <begin position="269"/>
        <end position="340"/>
    </location>
</feature>
<feature type="compositionally biased region" description="Basic residues" evidence="11">
    <location>
        <begin position="192"/>
        <end position="211"/>
    </location>
</feature>
<evidence type="ECO:0000256" key="2">
    <source>
        <dbReference type="ARBA" id="ARBA00012552"/>
    </source>
</evidence>
<dbReference type="AlphaFoldDB" id="R7YG11"/>
<dbReference type="InterPro" id="IPR012340">
    <property type="entry name" value="NA-bd_OB-fold"/>
</dbReference>
<dbReference type="OrthoDB" id="10253254at2759"/>
<dbReference type="InterPro" id="IPR011545">
    <property type="entry name" value="DEAD/DEAH_box_helicase_dom"/>
</dbReference>
<evidence type="ECO:0000256" key="5">
    <source>
        <dbReference type="ARBA" id="ARBA00022801"/>
    </source>
</evidence>
<dbReference type="Gene3D" id="2.40.50.140">
    <property type="entry name" value="Nucleic acid-binding proteins"/>
    <property type="match status" value="1"/>
</dbReference>
<dbReference type="Gene3D" id="3.40.50.300">
    <property type="entry name" value="P-loop containing nucleotide triphosphate hydrolases"/>
    <property type="match status" value="2"/>
</dbReference>
<dbReference type="OMA" id="MKEVDQV"/>
<keyword evidence="7" id="KW-0067">ATP-binding</keyword>
<comment type="subcellular location">
    <subcellularLocation>
        <location evidence="1">Nucleus</location>
    </subcellularLocation>
</comment>
<dbReference type="InterPro" id="IPR003029">
    <property type="entry name" value="S1_domain"/>
</dbReference>
<dbReference type="PANTHER" id="PTHR18934:SF85">
    <property type="entry name" value="ATP-DEPENDENT RNA HELICASE DHX8"/>
    <property type="match status" value="1"/>
</dbReference>
<reference evidence="16" key="1">
    <citation type="submission" date="2012-06" db="EMBL/GenBank/DDBJ databases">
        <title>The genome sequence of Coniosporium apollinis CBS 100218.</title>
        <authorList>
            <consortium name="The Broad Institute Genome Sequencing Platform"/>
            <person name="Cuomo C."/>
            <person name="Gorbushina A."/>
            <person name="Noack S."/>
            <person name="Walker B."/>
            <person name="Young S.K."/>
            <person name="Zeng Q."/>
            <person name="Gargeya S."/>
            <person name="Fitzgerald M."/>
            <person name="Haas B."/>
            <person name="Abouelleil A."/>
            <person name="Alvarado L."/>
            <person name="Arachchi H.M."/>
            <person name="Berlin A.M."/>
            <person name="Chapman S.B."/>
            <person name="Goldberg J."/>
            <person name="Griggs A."/>
            <person name="Gujja S."/>
            <person name="Hansen M."/>
            <person name="Howarth C."/>
            <person name="Imamovic A."/>
            <person name="Larimer J."/>
            <person name="McCowan C."/>
            <person name="Montmayeur A."/>
            <person name="Murphy C."/>
            <person name="Neiman D."/>
            <person name="Pearson M."/>
            <person name="Priest M."/>
            <person name="Roberts A."/>
            <person name="Saif S."/>
            <person name="Shea T."/>
            <person name="Sisk P."/>
            <person name="Sykes S."/>
            <person name="Wortman J."/>
            <person name="Nusbaum C."/>
            <person name="Birren B."/>
        </authorList>
    </citation>
    <scope>NUCLEOTIDE SEQUENCE [LARGE SCALE GENOMIC DNA]</scope>
    <source>
        <strain evidence="16">CBS 100218</strain>
    </source>
</reference>
<dbReference type="Pfam" id="PF04408">
    <property type="entry name" value="WHD_HA2"/>
    <property type="match status" value="1"/>
</dbReference>
<evidence type="ECO:0000259" key="14">
    <source>
        <dbReference type="PROSITE" id="PS51194"/>
    </source>
</evidence>
<dbReference type="InterPro" id="IPR048333">
    <property type="entry name" value="HA2_WH"/>
</dbReference>
<feature type="region of interest" description="Disordered" evidence="11">
    <location>
        <begin position="167"/>
        <end position="264"/>
    </location>
</feature>
<dbReference type="SMART" id="SM00316">
    <property type="entry name" value="S1"/>
    <property type="match status" value="1"/>
</dbReference>
<dbReference type="Proteomes" id="UP000016924">
    <property type="component" value="Unassembled WGS sequence"/>
</dbReference>
<evidence type="ECO:0000256" key="8">
    <source>
        <dbReference type="ARBA" id="ARBA00023187"/>
    </source>
</evidence>
<dbReference type="SMART" id="SM00847">
    <property type="entry name" value="HA2"/>
    <property type="match status" value="1"/>
</dbReference>
<dbReference type="Gene3D" id="1.20.120.1080">
    <property type="match status" value="1"/>
</dbReference>
<dbReference type="InterPro" id="IPR049588">
    <property type="entry name" value="DHX8_GH2-like"/>
</dbReference>
<organism evidence="15 16">
    <name type="scientific">Coniosporium apollinis (strain CBS 100218)</name>
    <name type="common">Rock-inhabiting black yeast</name>
    <dbReference type="NCBI Taxonomy" id="1168221"/>
    <lineage>
        <taxon>Eukaryota</taxon>
        <taxon>Fungi</taxon>
        <taxon>Dikarya</taxon>
        <taxon>Ascomycota</taxon>
        <taxon>Pezizomycotina</taxon>
        <taxon>Dothideomycetes</taxon>
        <taxon>Dothideomycetes incertae sedis</taxon>
        <taxon>Coniosporium</taxon>
    </lineage>
</organism>
<evidence type="ECO:0000256" key="7">
    <source>
        <dbReference type="ARBA" id="ARBA00022840"/>
    </source>
</evidence>
<feature type="region of interest" description="Disordered" evidence="11">
    <location>
        <begin position="76"/>
        <end position="103"/>
    </location>
</feature>
<dbReference type="GO" id="GO:0005524">
    <property type="term" value="F:ATP binding"/>
    <property type="evidence" value="ECO:0007669"/>
    <property type="project" value="UniProtKB-KW"/>
</dbReference>
<dbReference type="SMART" id="SM00490">
    <property type="entry name" value="HELICc"/>
    <property type="match status" value="1"/>
</dbReference>
<evidence type="ECO:0000256" key="11">
    <source>
        <dbReference type="SAM" id="MobiDB-lite"/>
    </source>
</evidence>
<protein>
    <recommendedName>
        <fullName evidence="2">RNA helicase</fullName>
        <ecNumber evidence="2">3.6.4.13</ecNumber>
    </recommendedName>
</protein>
<dbReference type="PROSITE" id="PS51194">
    <property type="entry name" value="HELICASE_CTER"/>
    <property type="match status" value="1"/>
</dbReference>
<dbReference type="Pfam" id="PF00271">
    <property type="entry name" value="Helicase_C"/>
    <property type="match status" value="1"/>
</dbReference>
<keyword evidence="9" id="KW-0539">Nucleus</keyword>
<dbReference type="EC" id="3.6.4.13" evidence="2"/>
<evidence type="ECO:0000256" key="6">
    <source>
        <dbReference type="ARBA" id="ARBA00022806"/>
    </source>
</evidence>
<dbReference type="PANTHER" id="PTHR18934">
    <property type="entry name" value="ATP-DEPENDENT RNA HELICASE"/>
    <property type="match status" value="1"/>
</dbReference>
<feature type="domain" description="Helicase C-terminal" evidence="14">
    <location>
        <begin position="765"/>
        <end position="945"/>
    </location>
</feature>
<dbReference type="PROSITE" id="PS00690">
    <property type="entry name" value="DEAH_ATP_HELICASE"/>
    <property type="match status" value="1"/>
</dbReference>
<evidence type="ECO:0000313" key="16">
    <source>
        <dbReference type="Proteomes" id="UP000016924"/>
    </source>
</evidence>
<dbReference type="RefSeq" id="XP_007776140.1">
    <property type="nucleotide sequence ID" value="XM_007777950.1"/>
</dbReference>
<dbReference type="Pfam" id="PF00270">
    <property type="entry name" value="DEAD"/>
    <property type="match status" value="1"/>
</dbReference>
<dbReference type="GO" id="GO:0016787">
    <property type="term" value="F:hydrolase activity"/>
    <property type="evidence" value="ECO:0007669"/>
    <property type="project" value="UniProtKB-KW"/>
</dbReference>
<keyword evidence="5" id="KW-0378">Hydrolase</keyword>
<dbReference type="FunFam" id="1.20.120.1080:FF:000001">
    <property type="entry name" value="Pre-mRNA-splicing factor ATP-dependent RNA helicase"/>
    <property type="match status" value="1"/>
</dbReference>
<dbReference type="PROSITE" id="PS51192">
    <property type="entry name" value="HELICASE_ATP_BIND_1"/>
    <property type="match status" value="1"/>
</dbReference>
<dbReference type="InterPro" id="IPR014001">
    <property type="entry name" value="Helicase_ATP-bd"/>
</dbReference>
<proteinExistence type="predicted"/>
<dbReference type="CDD" id="cd05684">
    <property type="entry name" value="S1_DHX8_helicase"/>
    <property type="match status" value="1"/>
</dbReference>
<name>R7YG11_CONA1</name>
<evidence type="ECO:0000259" key="13">
    <source>
        <dbReference type="PROSITE" id="PS51192"/>
    </source>
</evidence>